<name>A0A2P6SG11_ROSCH</name>
<dbReference type="Gramene" id="PRQ57622">
    <property type="protein sequence ID" value="PRQ57622"/>
    <property type="gene ID" value="RchiOBHm_Chr1g0350351"/>
</dbReference>
<comment type="caution">
    <text evidence="2">The sequence shown here is derived from an EMBL/GenBank/DDBJ whole genome shotgun (WGS) entry which is preliminary data.</text>
</comment>
<keyword evidence="3" id="KW-1185">Reference proteome</keyword>
<sequence>MCKISLTHVKWWHYVCYMLDKWHKHDDGWFWFGQVAYFYWCSFPINRTQPDHYFPTIFGAFSLLHFSLPFSLSRICFWHNF</sequence>
<gene>
    <name evidence="2" type="ORF">RchiOBHm_Chr1g0350351</name>
</gene>
<evidence type="ECO:0000313" key="2">
    <source>
        <dbReference type="EMBL" id="PRQ57622.1"/>
    </source>
</evidence>
<accession>A0A2P6SG11</accession>
<proteinExistence type="predicted"/>
<reference evidence="2 3" key="1">
    <citation type="journal article" date="2018" name="Nat. Genet.">
        <title>The Rosa genome provides new insights in the design of modern roses.</title>
        <authorList>
            <person name="Bendahmane M."/>
        </authorList>
    </citation>
    <scope>NUCLEOTIDE SEQUENCE [LARGE SCALE GENOMIC DNA]</scope>
    <source>
        <strain evidence="3">cv. Old Blush</strain>
    </source>
</reference>
<feature type="transmembrane region" description="Helical" evidence="1">
    <location>
        <begin position="28"/>
        <end position="45"/>
    </location>
</feature>
<keyword evidence="1" id="KW-0812">Transmembrane</keyword>
<evidence type="ECO:0000256" key="1">
    <source>
        <dbReference type="SAM" id="Phobius"/>
    </source>
</evidence>
<dbReference type="Proteomes" id="UP000238479">
    <property type="component" value="Chromosome 1"/>
</dbReference>
<organism evidence="2 3">
    <name type="scientific">Rosa chinensis</name>
    <name type="common">China rose</name>
    <dbReference type="NCBI Taxonomy" id="74649"/>
    <lineage>
        <taxon>Eukaryota</taxon>
        <taxon>Viridiplantae</taxon>
        <taxon>Streptophyta</taxon>
        <taxon>Embryophyta</taxon>
        <taxon>Tracheophyta</taxon>
        <taxon>Spermatophyta</taxon>
        <taxon>Magnoliopsida</taxon>
        <taxon>eudicotyledons</taxon>
        <taxon>Gunneridae</taxon>
        <taxon>Pentapetalae</taxon>
        <taxon>rosids</taxon>
        <taxon>fabids</taxon>
        <taxon>Rosales</taxon>
        <taxon>Rosaceae</taxon>
        <taxon>Rosoideae</taxon>
        <taxon>Rosoideae incertae sedis</taxon>
        <taxon>Rosa</taxon>
    </lineage>
</organism>
<keyword evidence="1" id="KW-0472">Membrane</keyword>
<dbReference type="AlphaFoldDB" id="A0A2P6SG11"/>
<feature type="transmembrane region" description="Helical" evidence="1">
    <location>
        <begin position="57"/>
        <end position="77"/>
    </location>
</feature>
<dbReference type="EMBL" id="PDCK01000039">
    <property type="protein sequence ID" value="PRQ57622.1"/>
    <property type="molecule type" value="Genomic_DNA"/>
</dbReference>
<keyword evidence="1" id="KW-1133">Transmembrane helix</keyword>
<evidence type="ECO:0000313" key="3">
    <source>
        <dbReference type="Proteomes" id="UP000238479"/>
    </source>
</evidence>
<protein>
    <submittedName>
        <fullName evidence="2">Uncharacterized protein</fullName>
    </submittedName>
</protein>